<dbReference type="Pfam" id="PF22691">
    <property type="entry name" value="Thiolase_C_1"/>
    <property type="match status" value="1"/>
</dbReference>
<gene>
    <name evidence="4" type="ORF">CM19_06000</name>
</gene>
<organism evidence="4 5">
    <name type="scientific">Candidatus Acidianus copahuensis</name>
    <dbReference type="NCBI Taxonomy" id="1160895"/>
    <lineage>
        <taxon>Archaea</taxon>
        <taxon>Thermoproteota</taxon>
        <taxon>Thermoprotei</taxon>
        <taxon>Sulfolobales</taxon>
        <taxon>Sulfolobaceae</taxon>
        <taxon>Acidianus</taxon>
    </lineage>
</organism>
<dbReference type="InterPro" id="IPR020616">
    <property type="entry name" value="Thiolase_N"/>
</dbReference>
<keyword evidence="5" id="KW-1185">Reference proteome</keyword>
<dbReference type="PIRSF" id="PIRSF000429">
    <property type="entry name" value="Ac-CoA_Ac_transf"/>
    <property type="match status" value="1"/>
</dbReference>
<dbReference type="RefSeq" id="WP_048099442.1">
    <property type="nucleotide sequence ID" value="NZ_JFZT01000039.1"/>
</dbReference>
<dbReference type="Gene3D" id="3.40.47.10">
    <property type="match status" value="1"/>
</dbReference>
<dbReference type="GO" id="GO:0008299">
    <property type="term" value="P:isoprenoid biosynthetic process"/>
    <property type="evidence" value="ECO:0007669"/>
    <property type="project" value="UniProtKB-KW"/>
</dbReference>
<proteinExistence type="predicted"/>
<dbReference type="InterPro" id="IPR002155">
    <property type="entry name" value="Thiolase"/>
</dbReference>
<keyword evidence="1" id="KW-0414">Isoprene biosynthesis</keyword>
<dbReference type="SUPFAM" id="SSF53901">
    <property type="entry name" value="Thiolase-like"/>
    <property type="match status" value="2"/>
</dbReference>
<feature type="domain" description="Thiolase N-terminal" evidence="2">
    <location>
        <begin position="8"/>
        <end position="194"/>
    </location>
</feature>
<accession>A0A031LR98</accession>
<sequence>MPNVLISATSMIKIDRYYEYDLMDLATQAVVKLLEKTNENIKPDVVIFSNTYAEKTVSQVSLASKLCNNLGISAMPIRIENGDASGGAAVSTAYYLLKSGEIKSALIVGAEKMGDFPASYLNEIVSENLNEKYQEKVGLTTQSFSAIQMKEYMKKYGVTYDYFAQWPVYMHKYGSENPYAYLKFPVDLKTVKESQLVSDPLRIFDTAARADGASAILMTNEELGKKISENYVKVKAVGFSTSEFRIGEIPSVHGALKTLGDVKADLMEIHDSFSINAALILEEMGYPRGKSLDNLNEIPVNPSGGLKSRGYPGGATGIYQVSEITQQLLGVFPGHRISGNKGLVISTDELGTSAYTILLER</sequence>
<protein>
    <submittedName>
        <fullName evidence="4">Acetyl-CoA acetyltransferase</fullName>
    </submittedName>
</protein>
<evidence type="ECO:0000313" key="5">
    <source>
        <dbReference type="Proteomes" id="UP000024332"/>
    </source>
</evidence>
<dbReference type="STRING" id="1160895.CM19_06000"/>
<evidence type="ECO:0000313" key="4">
    <source>
        <dbReference type="EMBL" id="EZQ06919.1"/>
    </source>
</evidence>
<dbReference type="PANTHER" id="PTHR42870:SF6">
    <property type="entry name" value="ACETYL-COA C-ACYLTRANSFERASE"/>
    <property type="match status" value="1"/>
</dbReference>
<dbReference type="AlphaFoldDB" id="A0A031LR98"/>
<feature type="domain" description="Thiolase C-terminal" evidence="3">
    <location>
        <begin position="263"/>
        <end position="361"/>
    </location>
</feature>
<dbReference type="Proteomes" id="UP000024332">
    <property type="component" value="Unassembled WGS sequence"/>
</dbReference>
<keyword evidence="4" id="KW-0808">Transferase</keyword>
<name>A0A031LR98_9CREN</name>
<dbReference type="CDD" id="cd00829">
    <property type="entry name" value="SCP-x_thiolase"/>
    <property type="match status" value="1"/>
</dbReference>
<comment type="caution">
    <text evidence="4">The sequence shown here is derived from an EMBL/GenBank/DDBJ whole genome shotgun (WGS) entry which is preliminary data.</text>
</comment>
<reference evidence="4 5" key="1">
    <citation type="submission" date="2014-03" db="EMBL/GenBank/DDBJ databases">
        <title>Draft genome sequence of the novel thermoacidophilic archaea Acidianus copahuensis ALE1 strain, isolated from Copahue volcanic area in Neuquen Argentina.</title>
        <authorList>
            <person name="Urbieta M.S."/>
            <person name="Rascovan N."/>
            <person name="Castro C."/>
            <person name="Revale S."/>
            <person name="Giaveno M.A."/>
            <person name="Vazquez M.P."/>
            <person name="Donati E.R."/>
        </authorList>
    </citation>
    <scope>NUCLEOTIDE SEQUENCE [LARGE SCALE GENOMIC DNA]</scope>
    <source>
        <strain evidence="4 5">ALE1</strain>
    </source>
</reference>
<dbReference type="PANTHER" id="PTHR42870">
    <property type="entry name" value="ACETYL-COA C-ACETYLTRANSFERASE"/>
    <property type="match status" value="1"/>
</dbReference>
<evidence type="ECO:0000259" key="2">
    <source>
        <dbReference type="Pfam" id="PF00108"/>
    </source>
</evidence>
<dbReference type="GO" id="GO:0016747">
    <property type="term" value="F:acyltransferase activity, transferring groups other than amino-acyl groups"/>
    <property type="evidence" value="ECO:0007669"/>
    <property type="project" value="InterPro"/>
</dbReference>
<dbReference type="Pfam" id="PF00108">
    <property type="entry name" value="Thiolase_N"/>
    <property type="match status" value="1"/>
</dbReference>
<evidence type="ECO:0000256" key="1">
    <source>
        <dbReference type="ARBA" id="ARBA00023229"/>
    </source>
</evidence>
<dbReference type="OrthoDB" id="167534at2157"/>
<dbReference type="EMBL" id="JFZT01000039">
    <property type="protein sequence ID" value="EZQ06919.1"/>
    <property type="molecule type" value="Genomic_DNA"/>
</dbReference>
<dbReference type="InterPro" id="IPR016039">
    <property type="entry name" value="Thiolase-like"/>
</dbReference>
<evidence type="ECO:0000259" key="3">
    <source>
        <dbReference type="Pfam" id="PF22691"/>
    </source>
</evidence>
<dbReference type="InterPro" id="IPR055140">
    <property type="entry name" value="Thiolase_C_2"/>
</dbReference>